<dbReference type="EMBL" id="OE179334">
    <property type="protein sequence ID" value="CAD7568470.1"/>
    <property type="molecule type" value="Genomic_DNA"/>
</dbReference>
<accession>A0A7R9IX53</accession>
<feature type="region of interest" description="Disordered" evidence="1">
    <location>
        <begin position="183"/>
        <end position="220"/>
    </location>
</feature>
<evidence type="ECO:0000313" key="2">
    <source>
        <dbReference type="EMBL" id="CAD7568470.1"/>
    </source>
</evidence>
<proteinExistence type="predicted"/>
<organism evidence="2">
    <name type="scientific">Timema californicum</name>
    <name type="common">California timema</name>
    <name type="synonym">Walking stick</name>
    <dbReference type="NCBI Taxonomy" id="61474"/>
    <lineage>
        <taxon>Eukaryota</taxon>
        <taxon>Metazoa</taxon>
        <taxon>Ecdysozoa</taxon>
        <taxon>Arthropoda</taxon>
        <taxon>Hexapoda</taxon>
        <taxon>Insecta</taxon>
        <taxon>Pterygota</taxon>
        <taxon>Neoptera</taxon>
        <taxon>Polyneoptera</taxon>
        <taxon>Phasmatodea</taxon>
        <taxon>Timematodea</taxon>
        <taxon>Timematoidea</taxon>
        <taxon>Timematidae</taxon>
        <taxon>Timema</taxon>
    </lineage>
</organism>
<protein>
    <submittedName>
        <fullName evidence="2">(California timema) hypothetical protein</fullName>
    </submittedName>
</protein>
<reference evidence="2" key="1">
    <citation type="submission" date="2020-11" db="EMBL/GenBank/DDBJ databases">
        <authorList>
            <person name="Tran Van P."/>
        </authorList>
    </citation>
    <scope>NUCLEOTIDE SEQUENCE</scope>
</reference>
<gene>
    <name evidence="2" type="ORF">TCMB3V08_LOCUS1238</name>
</gene>
<evidence type="ECO:0000256" key="1">
    <source>
        <dbReference type="SAM" id="MobiDB-lite"/>
    </source>
</evidence>
<dbReference type="AlphaFoldDB" id="A0A7R9IX53"/>
<sequence>MSHGDRFLKPDTGQLFEIRICLVSSCHSHEILINSSFNKCSPHTILPTSHHKQELLRLGTVTTSRDILVGTATTSTSFPSSASPHHAYLPPPPPLYPFPSTCQSLFKDGAVTVVELRFYSSKLFDLSSVPNNMAKTNYAVIYISHRVLLPVRVIGVLSTNYSNGLGIGKVELEEVNPHLRGGRLENHLGKTTLSSPDRDSNHDLPILSGRAQHDKHPNGKGSDITVTYRLKEKGIVTIYPTFTLEAYFALFHYGAACKEDMAIKSIPTVNGLYSSPMASLVLTDSSQLTSDSLARRRGTCRLAPSCWEHPTHLKSGGVTNQLFRYLGCDHSRLE</sequence>
<name>A0A7R9IX53_TIMCA</name>